<reference evidence="2" key="1">
    <citation type="journal article" date="2018" name="Front. Microbiol.">
        <title>Genome-Based Analysis Reveals the Taxonomy and Diversity of the Family Idiomarinaceae.</title>
        <authorList>
            <person name="Liu Y."/>
            <person name="Lai Q."/>
            <person name="Shao Z."/>
        </authorList>
    </citation>
    <scope>NUCLEOTIDE SEQUENCE [LARGE SCALE GENOMIC DNA]</scope>
    <source>
        <strain evidence="2">GBPy7</strain>
    </source>
</reference>
<evidence type="ECO:0008006" key="3">
    <source>
        <dbReference type="Google" id="ProtNLM"/>
    </source>
</evidence>
<comment type="caution">
    <text evidence="1">The sequence shown here is derived from an EMBL/GenBank/DDBJ whole genome shotgun (WGS) entry which is preliminary data.</text>
</comment>
<dbReference type="RefSeq" id="WP_126768409.1">
    <property type="nucleotide sequence ID" value="NZ_PIPJ01000013.1"/>
</dbReference>
<keyword evidence="2" id="KW-1185">Reference proteome</keyword>
<protein>
    <recommendedName>
        <fullName evidence="3">Ankyrin repeat domain-containing protein</fullName>
    </recommendedName>
</protein>
<organism evidence="1 2">
    <name type="scientific">Aliidiomarina iranensis</name>
    <dbReference type="NCBI Taxonomy" id="1434071"/>
    <lineage>
        <taxon>Bacteria</taxon>
        <taxon>Pseudomonadati</taxon>
        <taxon>Pseudomonadota</taxon>
        <taxon>Gammaproteobacteria</taxon>
        <taxon>Alteromonadales</taxon>
        <taxon>Idiomarinaceae</taxon>
        <taxon>Aliidiomarina</taxon>
    </lineage>
</organism>
<dbReference type="AlphaFoldDB" id="A0A432VQE5"/>
<proteinExistence type="predicted"/>
<dbReference type="OrthoDB" id="9840543at2"/>
<evidence type="ECO:0000313" key="1">
    <source>
        <dbReference type="EMBL" id="RUO18300.1"/>
    </source>
</evidence>
<gene>
    <name evidence="1" type="ORF">CWE08_11645</name>
</gene>
<dbReference type="EMBL" id="PIPJ01000013">
    <property type="protein sequence ID" value="RUO18300.1"/>
    <property type="molecule type" value="Genomic_DNA"/>
</dbReference>
<evidence type="ECO:0000313" key="2">
    <source>
        <dbReference type="Proteomes" id="UP000288395"/>
    </source>
</evidence>
<accession>A0A432VQE5</accession>
<dbReference type="Proteomes" id="UP000288395">
    <property type="component" value="Unassembled WGS sequence"/>
</dbReference>
<name>A0A432VQE5_9GAMM</name>
<sequence length="263" mass="29629">MLLIIIVGKSIFFSGYSPDFHSLTPNEIKSSESDIANDTSMQSLEFANSDPANNSNIIENNIDLELFRGLSKTDLMRRLIETGNFTPDILLALVERNLIDVNEILRDDHPNGSEHYTPLFAALVTGEATNEHIQAFIDHGAYIDPSLEGWNYIIAKENNANADILIQHAKYDHKSIWEITELAFHFRNMALFRHLAEQNQLPGEQLDSLIEATAARLAQSKNTGAPTEPLVEQIQYLQALTSLNSEQALWLLELEKTLEVKEQ</sequence>